<accession>A0A0A8JZY9</accession>
<organism evidence="2 3">
    <name type="scientific">Methyloceanibacter caenitepidi</name>
    <dbReference type="NCBI Taxonomy" id="1384459"/>
    <lineage>
        <taxon>Bacteria</taxon>
        <taxon>Pseudomonadati</taxon>
        <taxon>Pseudomonadota</taxon>
        <taxon>Alphaproteobacteria</taxon>
        <taxon>Hyphomicrobiales</taxon>
        <taxon>Hyphomicrobiaceae</taxon>
        <taxon>Methyloceanibacter</taxon>
    </lineage>
</organism>
<keyword evidence="1" id="KW-0732">Signal</keyword>
<dbReference type="HOGENOM" id="CLU_2260419_0_0_5"/>
<dbReference type="Proteomes" id="UP000031643">
    <property type="component" value="Chromosome"/>
</dbReference>
<dbReference type="EMBL" id="AP014648">
    <property type="protein sequence ID" value="BAQ16011.1"/>
    <property type="molecule type" value="Genomic_DNA"/>
</dbReference>
<name>A0A0A8JZY9_9HYPH</name>
<gene>
    <name evidence="2" type="ORF">GL4_0546</name>
</gene>
<evidence type="ECO:0000256" key="1">
    <source>
        <dbReference type="SAM" id="SignalP"/>
    </source>
</evidence>
<dbReference type="RefSeq" id="WP_045364242.1">
    <property type="nucleotide sequence ID" value="NZ_AP014648.1"/>
</dbReference>
<proteinExistence type="predicted"/>
<evidence type="ECO:0008006" key="4">
    <source>
        <dbReference type="Google" id="ProtNLM"/>
    </source>
</evidence>
<evidence type="ECO:0000313" key="2">
    <source>
        <dbReference type="EMBL" id="BAQ16011.1"/>
    </source>
</evidence>
<protein>
    <recommendedName>
        <fullName evidence="4">Secreted protein</fullName>
    </recommendedName>
</protein>
<dbReference type="KEGG" id="mcg:GL4_0546"/>
<dbReference type="OrthoDB" id="8452696at2"/>
<sequence>MVVFRFVPAVVLLASVQAVAYDGLEADFATCTQGNDSSAVVAACTRLIDNAEAENSVTGMFYGLRAANNTDAAQNCADAKKSLALADDATIKSLSQQLIDQNC</sequence>
<feature type="signal peptide" evidence="1">
    <location>
        <begin position="1"/>
        <end position="20"/>
    </location>
</feature>
<feature type="chain" id="PRO_5002038818" description="Secreted protein" evidence="1">
    <location>
        <begin position="21"/>
        <end position="103"/>
    </location>
</feature>
<evidence type="ECO:0000313" key="3">
    <source>
        <dbReference type="Proteomes" id="UP000031643"/>
    </source>
</evidence>
<dbReference type="STRING" id="1384459.GL4_0546"/>
<dbReference type="AlphaFoldDB" id="A0A0A8JZY9"/>
<keyword evidence="3" id="KW-1185">Reference proteome</keyword>
<reference evidence="2 3" key="1">
    <citation type="submission" date="2014-09" db="EMBL/GenBank/DDBJ databases">
        <title>Genome sequencing of Methyloceanibacter caenitepidi Gela4.</title>
        <authorList>
            <person name="Takeuchi M."/>
            <person name="Susumu S."/>
            <person name="Kamagata Y."/>
            <person name="Oshima K."/>
            <person name="Hattori M."/>
            <person name="Iwasaki W."/>
        </authorList>
    </citation>
    <scope>NUCLEOTIDE SEQUENCE [LARGE SCALE GENOMIC DNA]</scope>
    <source>
        <strain evidence="2 3">Gela4</strain>
    </source>
</reference>